<dbReference type="STRING" id="1043004.A0A074WAU7"/>
<feature type="compositionally biased region" description="Low complexity" evidence="1">
    <location>
        <begin position="97"/>
        <end position="112"/>
    </location>
</feature>
<gene>
    <name evidence="2" type="ORF">M436DRAFT_75547</name>
</gene>
<evidence type="ECO:0000313" key="2">
    <source>
        <dbReference type="EMBL" id="KEQ70230.1"/>
    </source>
</evidence>
<reference evidence="2 3" key="1">
    <citation type="journal article" date="2014" name="BMC Genomics">
        <title>Genome sequencing of four Aureobasidium pullulans varieties: biotechnological potential, stress tolerance, and description of new species.</title>
        <authorList>
            <person name="Gostin Ar C."/>
            <person name="Ohm R.A."/>
            <person name="Kogej T."/>
            <person name="Sonjak S."/>
            <person name="Turk M."/>
            <person name="Zajc J."/>
            <person name="Zalar P."/>
            <person name="Grube M."/>
            <person name="Sun H."/>
            <person name="Han J."/>
            <person name="Sharma A."/>
            <person name="Chiniquy J."/>
            <person name="Ngan C.Y."/>
            <person name="Lipzen A."/>
            <person name="Barry K."/>
            <person name="Grigoriev I.V."/>
            <person name="Gunde-Cimerman N."/>
        </authorList>
    </citation>
    <scope>NUCLEOTIDE SEQUENCE [LARGE SCALE GENOMIC DNA]</scope>
    <source>
        <strain evidence="2 3">CBS 147.97</strain>
    </source>
</reference>
<protein>
    <submittedName>
        <fullName evidence="2">Uncharacterized protein</fullName>
    </submittedName>
</protein>
<dbReference type="EMBL" id="KL584718">
    <property type="protein sequence ID" value="KEQ70230.1"/>
    <property type="molecule type" value="Genomic_DNA"/>
</dbReference>
<dbReference type="HOGENOM" id="CLU_855246_0_0_1"/>
<keyword evidence="3" id="KW-1185">Reference proteome</keyword>
<feature type="compositionally biased region" description="Polar residues" evidence="1">
    <location>
        <begin position="23"/>
        <end position="39"/>
    </location>
</feature>
<evidence type="ECO:0000256" key="1">
    <source>
        <dbReference type="SAM" id="MobiDB-lite"/>
    </source>
</evidence>
<proteinExistence type="predicted"/>
<feature type="region of interest" description="Disordered" evidence="1">
    <location>
        <begin position="1"/>
        <end position="126"/>
    </location>
</feature>
<dbReference type="OrthoDB" id="3870225at2759"/>
<dbReference type="RefSeq" id="XP_013424459.1">
    <property type="nucleotide sequence ID" value="XM_013569005.1"/>
</dbReference>
<dbReference type="GeneID" id="25415675"/>
<feature type="compositionally biased region" description="Basic and acidic residues" evidence="1">
    <location>
        <begin position="80"/>
        <end position="90"/>
    </location>
</feature>
<accession>A0A074WAU7</accession>
<dbReference type="Proteomes" id="UP000027730">
    <property type="component" value="Unassembled WGS sequence"/>
</dbReference>
<evidence type="ECO:0000313" key="3">
    <source>
        <dbReference type="Proteomes" id="UP000027730"/>
    </source>
</evidence>
<name>A0A074WAU7_9PEZI</name>
<dbReference type="AlphaFoldDB" id="A0A074WAU7"/>
<sequence>MFQIGPPRSASDSEPSSRDHSPSKGSEWSTTSEPLTKSWTPKKRAKAISSSEASWSDDSDTPVKPRAPRRKGNFYDSPDNESRSALDERSILTFDDLSILSPSESRSGSGPEEAADQRPENPELGSENELALEFENPEEWETQHDTRDIDPLKLGKIPVRPLPLIDIHASIESTREAWGLPPLRMRCLFSDRRHPHHIYDWTTKKLSCSDEHEPDCQLCGASCCSVKAYTKAINEEPRPNPVVPMKYRAAFQRDIDEITMKHEVTDPFERMLRCDICYRNVCPDCAGRCMKPACLRIICKECGDPDPWYHCQCEQVNGVVKISYI</sequence>
<organism evidence="2 3">
    <name type="scientific">Aureobasidium namibiae CBS 147.97</name>
    <dbReference type="NCBI Taxonomy" id="1043004"/>
    <lineage>
        <taxon>Eukaryota</taxon>
        <taxon>Fungi</taxon>
        <taxon>Dikarya</taxon>
        <taxon>Ascomycota</taxon>
        <taxon>Pezizomycotina</taxon>
        <taxon>Dothideomycetes</taxon>
        <taxon>Dothideomycetidae</taxon>
        <taxon>Dothideales</taxon>
        <taxon>Saccotheciaceae</taxon>
        <taxon>Aureobasidium</taxon>
    </lineage>
</organism>